<proteinExistence type="predicted"/>
<accession>A0A848M3R3</accession>
<organism evidence="2 3">
    <name type="scientific">Paenibacillus lemnae</name>
    <dbReference type="NCBI Taxonomy" id="1330551"/>
    <lineage>
        <taxon>Bacteria</taxon>
        <taxon>Bacillati</taxon>
        <taxon>Bacillota</taxon>
        <taxon>Bacilli</taxon>
        <taxon>Bacillales</taxon>
        <taxon>Paenibacillaceae</taxon>
        <taxon>Paenibacillus</taxon>
    </lineage>
</organism>
<keyword evidence="1" id="KW-0812">Transmembrane</keyword>
<dbReference type="EMBL" id="JABBPN010000002">
    <property type="protein sequence ID" value="NMO94850.1"/>
    <property type="molecule type" value="Genomic_DNA"/>
</dbReference>
<gene>
    <name evidence="2" type="ORF">HII30_03480</name>
</gene>
<name>A0A848M3R3_PAELE</name>
<keyword evidence="1" id="KW-1133">Transmembrane helix</keyword>
<evidence type="ECO:0000256" key="1">
    <source>
        <dbReference type="SAM" id="Phobius"/>
    </source>
</evidence>
<dbReference type="AlphaFoldDB" id="A0A848M3R3"/>
<dbReference type="RefSeq" id="WP_169503537.1">
    <property type="nucleotide sequence ID" value="NZ_JABBPN010000002.1"/>
</dbReference>
<keyword evidence="3" id="KW-1185">Reference proteome</keyword>
<comment type="caution">
    <text evidence="2">The sequence shown here is derived from an EMBL/GenBank/DDBJ whole genome shotgun (WGS) entry which is preliminary data.</text>
</comment>
<feature type="transmembrane region" description="Helical" evidence="1">
    <location>
        <begin position="41"/>
        <end position="61"/>
    </location>
</feature>
<sequence>MFTLKNFMLVVINLVAELWSGPFHKSSFYDKRTPRGNSTGYFTFVTASLFVTIALAGYLYLQFYK</sequence>
<protein>
    <submittedName>
        <fullName evidence="2">Uncharacterized protein</fullName>
    </submittedName>
</protein>
<evidence type="ECO:0000313" key="3">
    <source>
        <dbReference type="Proteomes" id="UP000565468"/>
    </source>
</evidence>
<evidence type="ECO:0000313" key="2">
    <source>
        <dbReference type="EMBL" id="NMO94850.1"/>
    </source>
</evidence>
<reference evidence="2 3" key="1">
    <citation type="submission" date="2020-04" db="EMBL/GenBank/DDBJ databases">
        <title>Paenibacillus algicola sp. nov., a novel marine bacterium producing alginate lyase.</title>
        <authorList>
            <person name="Huang H."/>
        </authorList>
    </citation>
    <scope>NUCLEOTIDE SEQUENCE [LARGE SCALE GENOMIC DNA]</scope>
    <source>
        <strain evidence="2 3">L7-75</strain>
    </source>
</reference>
<keyword evidence="1" id="KW-0472">Membrane</keyword>
<dbReference type="Proteomes" id="UP000565468">
    <property type="component" value="Unassembled WGS sequence"/>
</dbReference>